<dbReference type="EMBL" id="ADVG01000003">
    <property type="protein sequence ID" value="EFH84370.1"/>
    <property type="molecule type" value="Genomic_DNA"/>
</dbReference>
<dbReference type="SUPFAM" id="SSF53335">
    <property type="entry name" value="S-adenosyl-L-methionine-dependent methyltransferases"/>
    <property type="match status" value="1"/>
</dbReference>
<organism evidence="1 2">
    <name type="scientific">Ktedonobacter racemifer DSM 44963</name>
    <dbReference type="NCBI Taxonomy" id="485913"/>
    <lineage>
        <taxon>Bacteria</taxon>
        <taxon>Bacillati</taxon>
        <taxon>Chloroflexota</taxon>
        <taxon>Ktedonobacteria</taxon>
        <taxon>Ktedonobacterales</taxon>
        <taxon>Ktedonobacteraceae</taxon>
        <taxon>Ktedonobacter</taxon>
    </lineage>
</organism>
<dbReference type="PANTHER" id="PTHR43460">
    <property type="entry name" value="METHYLTRANSFERASE"/>
    <property type="match status" value="1"/>
</dbReference>
<dbReference type="InterPro" id="IPR029063">
    <property type="entry name" value="SAM-dependent_MTases_sf"/>
</dbReference>
<dbReference type="AlphaFoldDB" id="D6TVY7"/>
<keyword evidence="2" id="KW-1185">Reference proteome</keyword>
<proteinExistence type="predicted"/>
<dbReference type="InParanoid" id="D6TVY7"/>
<accession>D6TVY7</accession>
<dbReference type="Gene3D" id="3.40.50.150">
    <property type="entry name" value="Vaccinia Virus protein VP39"/>
    <property type="match status" value="1"/>
</dbReference>
<sequence>MRDSNTQTLYDYLVSEYNHHFDYWDWSYLDGRRVDVATQPKMWDYIRAVQTAMQQVQSILDMRTGGGEKFADLLRQYPVPHAYATEGYAPNLAMAHRLLDPLGATVYAVDDETLPFADNTLELIINRHGSYNPREVLRVLKPGQHFITQQVSDQANVRIHELLGRQKELLSYEGAPHKSAWNLEYATHELHAHGWQIIEQHEHFHTTRFLDLGAFVYYLKAIPWEVPDFSINAYFDKLIEIQRIFERDGMLDIPFHTFFIIARKP</sequence>
<protein>
    <recommendedName>
        <fullName evidence="3">Methyltransferase type 11</fullName>
    </recommendedName>
</protein>
<dbReference type="PANTHER" id="PTHR43460:SF1">
    <property type="entry name" value="METHYLTRANSFERASE TYPE 11 DOMAIN-CONTAINING PROTEIN"/>
    <property type="match status" value="1"/>
</dbReference>
<dbReference type="RefSeq" id="WP_007915834.1">
    <property type="nucleotide sequence ID" value="NZ_ADVG01000003.1"/>
</dbReference>
<dbReference type="eggNOG" id="COG0220">
    <property type="taxonomic scope" value="Bacteria"/>
</dbReference>
<dbReference type="Proteomes" id="UP000004508">
    <property type="component" value="Unassembled WGS sequence"/>
</dbReference>
<evidence type="ECO:0008006" key="3">
    <source>
        <dbReference type="Google" id="ProtNLM"/>
    </source>
</evidence>
<reference evidence="1 2" key="1">
    <citation type="journal article" date="2011" name="Stand. Genomic Sci.">
        <title>Non-contiguous finished genome sequence and contextual data of the filamentous soil bacterium Ktedonobacter racemifer type strain (SOSP1-21).</title>
        <authorList>
            <person name="Chang Y.J."/>
            <person name="Land M."/>
            <person name="Hauser L."/>
            <person name="Chertkov O."/>
            <person name="Del Rio T.G."/>
            <person name="Nolan M."/>
            <person name="Copeland A."/>
            <person name="Tice H."/>
            <person name="Cheng J.F."/>
            <person name="Lucas S."/>
            <person name="Han C."/>
            <person name="Goodwin L."/>
            <person name="Pitluck S."/>
            <person name="Ivanova N."/>
            <person name="Ovchinikova G."/>
            <person name="Pati A."/>
            <person name="Chen A."/>
            <person name="Palaniappan K."/>
            <person name="Mavromatis K."/>
            <person name="Liolios K."/>
            <person name="Brettin T."/>
            <person name="Fiebig A."/>
            <person name="Rohde M."/>
            <person name="Abt B."/>
            <person name="Goker M."/>
            <person name="Detter J.C."/>
            <person name="Woyke T."/>
            <person name="Bristow J."/>
            <person name="Eisen J.A."/>
            <person name="Markowitz V."/>
            <person name="Hugenholtz P."/>
            <person name="Kyrpides N.C."/>
            <person name="Klenk H.P."/>
            <person name="Lapidus A."/>
        </authorList>
    </citation>
    <scope>NUCLEOTIDE SEQUENCE [LARGE SCALE GENOMIC DNA]</scope>
    <source>
        <strain evidence="2">DSM 44963</strain>
    </source>
</reference>
<dbReference type="STRING" id="485913.Krac_5401"/>
<evidence type="ECO:0000313" key="2">
    <source>
        <dbReference type="Proteomes" id="UP000004508"/>
    </source>
</evidence>
<gene>
    <name evidence="1" type="ORF">Krac_5401</name>
</gene>
<evidence type="ECO:0000313" key="1">
    <source>
        <dbReference type="EMBL" id="EFH84370.1"/>
    </source>
</evidence>
<name>D6TVY7_KTERA</name>
<dbReference type="OrthoDB" id="9772751at2"/>
<comment type="caution">
    <text evidence="1">The sequence shown here is derived from an EMBL/GenBank/DDBJ whole genome shotgun (WGS) entry which is preliminary data.</text>
</comment>
<dbReference type="InterPro" id="IPR052939">
    <property type="entry name" value="23S_rRNA_MeTrnsfrase_RlmA"/>
</dbReference>